<evidence type="ECO:0000256" key="1">
    <source>
        <dbReference type="ARBA" id="ARBA00004141"/>
    </source>
</evidence>
<feature type="transmembrane region" description="Helical" evidence="6">
    <location>
        <begin position="456"/>
        <end position="478"/>
    </location>
</feature>
<keyword evidence="4 6" id="KW-1133">Transmembrane helix</keyword>
<evidence type="ECO:0000313" key="7">
    <source>
        <dbReference type="EMBL" id="CAF9925875.1"/>
    </source>
</evidence>
<dbReference type="Gene3D" id="1.20.1250.20">
    <property type="entry name" value="MFS general substrate transporter like domains"/>
    <property type="match status" value="1"/>
</dbReference>
<evidence type="ECO:0000256" key="6">
    <source>
        <dbReference type="SAM" id="Phobius"/>
    </source>
</evidence>
<dbReference type="OrthoDB" id="1935484at2759"/>
<dbReference type="AlphaFoldDB" id="A0A8H3FLA8"/>
<dbReference type="InterPro" id="IPR036259">
    <property type="entry name" value="MFS_trans_sf"/>
</dbReference>
<evidence type="ECO:0000256" key="3">
    <source>
        <dbReference type="ARBA" id="ARBA00022692"/>
    </source>
</evidence>
<keyword evidence="8" id="KW-1185">Reference proteome</keyword>
<accession>A0A8H3FLA8</accession>
<comment type="subcellular location">
    <subcellularLocation>
        <location evidence="1">Membrane</location>
        <topology evidence="1">Multi-pass membrane protein</topology>
    </subcellularLocation>
</comment>
<gene>
    <name evidence="7" type="ORF">IMSHALPRED_006808</name>
</gene>
<dbReference type="FunFam" id="1.20.1250.20:FF:000106">
    <property type="entry name" value="MFS transporter, putative"/>
    <property type="match status" value="1"/>
</dbReference>
<dbReference type="InterPro" id="IPR011701">
    <property type="entry name" value="MFS"/>
</dbReference>
<keyword evidence="3 6" id="KW-0812">Transmembrane</keyword>
<dbReference type="GO" id="GO:0016020">
    <property type="term" value="C:membrane"/>
    <property type="evidence" value="ECO:0007669"/>
    <property type="project" value="UniProtKB-SubCell"/>
</dbReference>
<dbReference type="EMBL" id="CAJPDT010000041">
    <property type="protein sequence ID" value="CAF9925875.1"/>
    <property type="molecule type" value="Genomic_DNA"/>
</dbReference>
<evidence type="ECO:0000313" key="8">
    <source>
        <dbReference type="Proteomes" id="UP000664534"/>
    </source>
</evidence>
<keyword evidence="5 6" id="KW-0472">Membrane</keyword>
<sequence length="584" mass="66465">MSITNADIKASGEIAVSPLLSRKHGGSSAGSSLEKEAFKGHELGHASGTGHGIDPAKHNATFETSGNESFYSPIEKYEGRHRYDPNFEWEPTEERKLVRKVCTHCKNIGNRISRSSPRQLDLRICAWVCLMFFALQLDRGNISQALSDNMLDDLKMNTDDYNTGQTIFYICFLSAELPSQLISKKLGPDRWIPVQMVSWSLVASMQAFLSGRSSFFACRALLGMLEGGFIPDNILYLSYFYTSLELPIRLSFFWVSYQFTSIVSAFLAFGILHLRGYHHLAGWRWLFALEGMITGVIGLLSFLYLPPSPTQTKSWFRGKEGWFNEREEYIMVNRVIRDDPSKGDMHNRQALSPKALWYSLTDYDMWPIYLLGLTWLIPNYPMTQYLTLQLKAAGFGTFETNLLTIPAYVLFIVQLLWWTWVSEKTDQRFLVGLVSQIWALPILIALETVSGKTGPWVKWALSTLLVGAPYVHAIIVAITSRNAGSVRTRTVASALYNMTVQASSVIGSNIYRNNDKPLYRRGNKVLIGICVYNMALFIGAKVFYVLKNRSRRQKWDAMTAYEKQRYLETTTDKGNKRLDFRFAH</sequence>
<feature type="transmembrane region" description="Helical" evidence="6">
    <location>
        <begin position="286"/>
        <end position="305"/>
    </location>
</feature>
<feature type="transmembrane region" description="Helical" evidence="6">
    <location>
        <begin position="400"/>
        <end position="417"/>
    </location>
</feature>
<name>A0A8H3FLA8_9LECA</name>
<keyword evidence="2" id="KW-0813">Transport</keyword>
<feature type="transmembrane region" description="Helical" evidence="6">
    <location>
        <begin position="366"/>
        <end position="388"/>
    </location>
</feature>
<dbReference type="FunFam" id="1.20.1250.20:FF:000247">
    <property type="entry name" value="MFS general substrate transporter"/>
    <property type="match status" value="1"/>
</dbReference>
<dbReference type="GO" id="GO:0022857">
    <property type="term" value="F:transmembrane transporter activity"/>
    <property type="evidence" value="ECO:0007669"/>
    <property type="project" value="InterPro"/>
</dbReference>
<evidence type="ECO:0000256" key="5">
    <source>
        <dbReference type="ARBA" id="ARBA00023136"/>
    </source>
</evidence>
<evidence type="ECO:0000256" key="2">
    <source>
        <dbReference type="ARBA" id="ARBA00022448"/>
    </source>
</evidence>
<feature type="transmembrane region" description="Helical" evidence="6">
    <location>
        <begin position="429"/>
        <end position="449"/>
    </location>
</feature>
<evidence type="ECO:0000256" key="4">
    <source>
        <dbReference type="ARBA" id="ARBA00022989"/>
    </source>
</evidence>
<feature type="transmembrane region" description="Helical" evidence="6">
    <location>
        <begin position="525"/>
        <end position="546"/>
    </location>
</feature>
<dbReference type="PANTHER" id="PTHR43791">
    <property type="entry name" value="PERMEASE-RELATED"/>
    <property type="match status" value="1"/>
</dbReference>
<dbReference type="PANTHER" id="PTHR43791:SF104">
    <property type="entry name" value="MAJOR FACILITATOR SUPERFAMILY (MFS) PROFILE DOMAIN-CONTAINING PROTEIN-RELATED"/>
    <property type="match status" value="1"/>
</dbReference>
<proteinExistence type="predicted"/>
<dbReference type="Pfam" id="PF07690">
    <property type="entry name" value="MFS_1"/>
    <property type="match status" value="1"/>
</dbReference>
<organism evidence="7 8">
    <name type="scientific">Imshaugia aleurites</name>
    <dbReference type="NCBI Taxonomy" id="172621"/>
    <lineage>
        <taxon>Eukaryota</taxon>
        <taxon>Fungi</taxon>
        <taxon>Dikarya</taxon>
        <taxon>Ascomycota</taxon>
        <taxon>Pezizomycotina</taxon>
        <taxon>Lecanoromycetes</taxon>
        <taxon>OSLEUM clade</taxon>
        <taxon>Lecanoromycetidae</taxon>
        <taxon>Lecanorales</taxon>
        <taxon>Lecanorineae</taxon>
        <taxon>Parmeliaceae</taxon>
        <taxon>Imshaugia</taxon>
    </lineage>
</organism>
<evidence type="ECO:0008006" key="9">
    <source>
        <dbReference type="Google" id="ProtNLM"/>
    </source>
</evidence>
<comment type="caution">
    <text evidence="7">The sequence shown here is derived from an EMBL/GenBank/DDBJ whole genome shotgun (WGS) entry which is preliminary data.</text>
</comment>
<dbReference type="Proteomes" id="UP000664534">
    <property type="component" value="Unassembled WGS sequence"/>
</dbReference>
<feature type="transmembrane region" description="Helical" evidence="6">
    <location>
        <begin position="221"/>
        <end position="241"/>
    </location>
</feature>
<protein>
    <recommendedName>
        <fullName evidence="9">Phthalate transporter</fullName>
    </recommendedName>
</protein>
<reference evidence="7" key="1">
    <citation type="submission" date="2021-03" db="EMBL/GenBank/DDBJ databases">
        <authorList>
            <person name="Tagirdzhanova G."/>
        </authorList>
    </citation>
    <scope>NUCLEOTIDE SEQUENCE</scope>
</reference>
<dbReference type="SUPFAM" id="SSF103473">
    <property type="entry name" value="MFS general substrate transporter"/>
    <property type="match status" value="1"/>
</dbReference>
<feature type="transmembrane region" description="Helical" evidence="6">
    <location>
        <begin position="253"/>
        <end position="274"/>
    </location>
</feature>